<dbReference type="Proteomes" id="UP000297403">
    <property type="component" value="Unassembled WGS sequence"/>
</dbReference>
<gene>
    <name evidence="2" type="ORF">E3O49_14925</name>
</gene>
<keyword evidence="3" id="KW-1185">Reference proteome</keyword>
<evidence type="ECO:0000256" key="1">
    <source>
        <dbReference type="SAM" id="Phobius"/>
    </source>
</evidence>
<evidence type="ECO:0000313" key="3">
    <source>
        <dbReference type="Proteomes" id="UP000297403"/>
    </source>
</evidence>
<protein>
    <submittedName>
        <fullName evidence="2">Uncharacterized protein</fullName>
    </submittedName>
</protein>
<keyword evidence="1" id="KW-0812">Transmembrane</keyword>
<accession>A0AAQ2HEI1</accession>
<comment type="caution">
    <text evidence="2">The sequence shown here is derived from an EMBL/GenBank/DDBJ whole genome shotgun (WGS) entry which is preliminary data.</text>
</comment>
<reference evidence="2 3" key="1">
    <citation type="submission" date="2019-03" db="EMBL/GenBank/DDBJ databases">
        <title>Genomics of glacier-inhabiting Cryobacterium strains.</title>
        <authorList>
            <person name="Liu Q."/>
            <person name="Xin Y.-H."/>
        </authorList>
    </citation>
    <scope>NUCLEOTIDE SEQUENCE [LARGE SCALE GENOMIC DNA]</scope>
    <source>
        <strain evidence="3">TMT1-22</strain>
    </source>
</reference>
<sequence length="114" mass="13113">MPWWSWALIWSGLILGLLGTLAWFGFSLFKKLMATVDALRDLGDQVAALGRDQAPPEQAQFRPGIFQNREDLQLAVELLRDERQHRRQARRDSLIARGKLLQHVPLNRRTDPDA</sequence>
<evidence type="ECO:0000313" key="2">
    <source>
        <dbReference type="EMBL" id="TFC42000.1"/>
    </source>
</evidence>
<organism evidence="2 3">
    <name type="scientific">Cryobacterium shii</name>
    <dbReference type="NCBI Taxonomy" id="1259235"/>
    <lineage>
        <taxon>Bacteria</taxon>
        <taxon>Bacillati</taxon>
        <taxon>Actinomycetota</taxon>
        <taxon>Actinomycetes</taxon>
        <taxon>Micrococcales</taxon>
        <taxon>Microbacteriaceae</taxon>
        <taxon>Cryobacterium</taxon>
    </lineage>
</organism>
<dbReference type="EMBL" id="SOFY01000082">
    <property type="protein sequence ID" value="TFC42000.1"/>
    <property type="molecule type" value="Genomic_DNA"/>
</dbReference>
<proteinExistence type="predicted"/>
<dbReference type="RefSeq" id="WP_134367179.1">
    <property type="nucleotide sequence ID" value="NZ_SOFY01000082.1"/>
</dbReference>
<name>A0AAQ2HEI1_9MICO</name>
<dbReference type="AlphaFoldDB" id="A0AAQ2HEI1"/>
<keyword evidence="1" id="KW-1133">Transmembrane helix</keyword>
<feature type="transmembrane region" description="Helical" evidence="1">
    <location>
        <begin position="6"/>
        <end position="26"/>
    </location>
</feature>
<keyword evidence="1" id="KW-0472">Membrane</keyword>